<accession>A0A9Q1GSP9</accession>
<dbReference type="EMBL" id="JAKOGI010001378">
    <property type="protein sequence ID" value="KAJ8425935.1"/>
    <property type="molecule type" value="Genomic_DNA"/>
</dbReference>
<proteinExistence type="predicted"/>
<evidence type="ECO:0000256" key="1">
    <source>
        <dbReference type="SAM" id="MobiDB-lite"/>
    </source>
</evidence>
<reference evidence="2" key="1">
    <citation type="submission" date="2022-04" db="EMBL/GenBank/DDBJ databases">
        <title>Carnegiea gigantea Genome sequencing and assembly v2.</title>
        <authorList>
            <person name="Copetti D."/>
            <person name="Sanderson M.J."/>
            <person name="Burquez A."/>
            <person name="Wojciechowski M.F."/>
        </authorList>
    </citation>
    <scope>NUCLEOTIDE SEQUENCE</scope>
    <source>
        <strain evidence="2">SGP5-SGP5p</strain>
        <tissue evidence="2">Aerial part</tissue>
    </source>
</reference>
<evidence type="ECO:0000313" key="3">
    <source>
        <dbReference type="Proteomes" id="UP001153076"/>
    </source>
</evidence>
<dbReference type="AlphaFoldDB" id="A0A9Q1GSP9"/>
<comment type="caution">
    <text evidence="2">The sequence shown here is derived from an EMBL/GenBank/DDBJ whole genome shotgun (WGS) entry which is preliminary data.</text>
</comment>
<protein>
    <submittedName>
        <fullName evidence="2">Uncharacterized protein</fullName>
    </submittedName>
</protein>
<dbReference type="Proteomes" id="UP001153076">
    <property type="component" value="Unassembled WGS sequence"/>
</dbReference>
<gene>
    <name evidence="2" type="ORF">Cgig2_018733</name>
</gene>
<evidence type="ECO:0000313" key="2">
    <source>
        <dbReference type="EMBL" id="KAJ8425935.1"/>
    </source>
</evidence>
<feature type="region of interest" description="Disordered" evidence="1">
    <location>
        <begin position="73"/>
        <end position="106"/>
    </location>
</feature>
<name>A0A9Q1GSP9_9CARY</name>
<organism evidence="2 3">
    <name type="scientific">Carnegiea gigantea</name>
    <dbReference type="NCBI Taxonomy" id="171969"/>
    <lineage>
        <taxon>Eukaryota</taxon>
        <taxon>Viridiplantae</taxon>
        <taxon>Streptophyta</taxon>
        <taxon>Embryophyta</taxon>
        <taxon>Tracheophyta</taxon>
        <taxon>Spermatophyta</taxon>
        <taxon>Magnoliopsida</taxon>
        <taxon>eudicotyledons</taxon>
        <taxon>Gunneridae</taxon>
        <taxon>Pentapetalae</taxon>
        <taxon>Caryophyllales</taxon>
        <taxon>Cactineae</taxon>
        <taxon>Cactaceae</taxon>
        <taxon>Cactoideae</taxon>
        <taxon>Echinocereeae</taxon>
        <taxon>Carnegiea</taxon>
    </lineage>
</organism>
<keyword evidence="3" id="KW-1185">Reference proteome</keyword>
<sequence length="231" mass="26535">MGEEELIRMVKKITLSDLMEQKIWYSLNYGRQMLMALEGDIDMSMIFKRNDEHNYLYVHGNEGRSVLKEANVELSSREDDTTEKGGDEGSSREGSAAGNEGNDNVWPRLGLQTRTWEEDGQVQAGVMKWKNGVGERIKQRLADIYKKMSCITAVECYSLILGKYSMELTNSRKLVVKWEMRGLPCCHDLAVIAKANLWLYDYVHPIYQSATQYVIQPTCPPDENTRHEKNK</sequence>
<feature type="compositionally biased region" description="Basic and acidic residues" evidence="1">
    <location>
        <begin position="73"/>
        <end position="91"/>
    </location>
</feature>